<dbReference type="Gene3D" id="2.10.70.10">
    <property type="entry name" value="Complement Module, domain 1"/>
    <property type="match status" value="1"/>
</dbReference>
<name>A0A2Y9E6H1_TRIMA</name>
<keyword evidence="8" id="KW-1185">Reference proteome</keyword>
<evidence type="ECO:0000313" key="8">
    <source>
        <dbReference type="Proteomes" id="UP000248480"/>
    </source>
</evidence>
<dbReference type="STRING" id="127582.A0A2Y9E6H1"/>
<comment type="similarity">
    <text evidence="2 6">Belongs to the beta-microseminoprotein family.</text>
</comment>
<comment type="subcellular location">
    <subcellularLocation>
        <location evidence="1 6">Secreted</location>
    </subcellularLocation>
</comment>
<evidence type="ECO:0000256" key="1">
    <source>
        <dbReference type="ARBA" id="ARBA00004613"/>
    </source>
</evidence>
<keyword evidence="3 6" id="KW-0964">Secreted</keyword>
<dbReference type="Gene3D" id="2.20.25.590">
    <property type="match status" value="1"/>
</dbReference>
<dbReference type="PANTHER" id="PTHR10500:SF8">
    <property type="entry name" value="BETA-MICROSEMINOPROTEIN"/>
    <property type="match status" value="1"/>
</dbReference>
<evidence type="ECO:0000256" key="2">
    <source>
        <dbReference type="ARBA" id="ARBA00010352"/>
    </source>
</evidence>
<dbReference type="FunCoup" id="A0A2Y9E6H1">
    <property type="interactions" value="57"/>
</dbReference>
<feature type="compositionally biased region" description="Pro residues" evidence="7">
    <location>
        <begin position="62"/>
        <end position="73"/>
    </location>
</feature>
<dbReference type="Proteomes" id="UP000248480">
    <property type="component" value="Unplaced"/>
</dbReference>
<feature type="region of interest" description="Disordered" evidence="7">
    <location>
        <begin position="54"/>
        <end position="73"/>
    </location>
</feature>
<dbReference type="GO" id="GO:0005576">
    <property type="term" value="C:extracellular region"/>
    <property type="evidence" value="ECO:0007669"/>
    <property type="project" value="UniProtKB-SubCell"/>
</dbReference>
<organism evidence="8 9">
    <name type="scientific">Trichechus manatus latirostris</name>
    <name type="common">Florida manatee</name>
    <dbReference type="NCBI Taxonomy" id="127582"/>
    <lineage>
        <taxon>Eukaryota</taxon>
        <taxon>Metazoa</taxon>
        <taxon>Chordata</taxon>
        <taxon>Craniata</taxon>
        <taxon>Vertebrata</taxon>
        <taxon>Euteleostomi</taxon>
        <taxon>Mammalia</taxon>
        <taxon>Eutheria</taxon>
        <taxon>Afrotheria</taxon>
        <taxon>Sirenia</taxon>
        <taxon>Trichechidae</taxon>
        <taxon>Trichechus</taxon>
    </lineage>
</organism>
<dbReference type="AlphaFoldDB" id="A0A2Y9E6H1"/>
<dbReference type="InParanoid" id="A0A2Y9E6H1"/>
<evidence type="ECO:0000256" key="3">
    <source>
        <dbReference type="ARBA" id="ARBA00022525"/>
    </source>
</evidence>
<dbReference type="CTD" id="4477"/>
<gene>
    <name evidence="9" type="primary">MSMB</name>
</gene>
<evidence type="ECO:0000256" key="5">
    <source>
        <dbReference type="ARBA" id="ARBA00023157"/>
    </source>
</evidence>
<dbReference type="OrthoDB" id="10526015at2759"/>
<dbReference type="Pfam" id="PF05825">
    <property type="entry name" value="PSP94"/>
    <property type="match status" value="1"/>
</dbReference>
<keyword evidence="4" id="KW-0732">Signal</keyword>
<dbReference type="RefSeq" id="XP_004388021.1">
    <property type="nucleotide sequence ID" value="XM_004387964.2"/>
</dbReference>
<dbReference type="InterPro" id="IPR008735">
    <property type="entry name" value="PSP94"/>
</dbReference>
<evidence type="ECO:0000256" key="4">
    <source>
        <dbReference type="ARBA" id="ARBA00022729"/>
    </source>
</evidence>
<dbReference type="KEGG" id="tmu:101346533"/>
<reference evidence="9" key="1">
    <citation type="submission" date="2025-08" db="UniProtKB">
        <authorList>
            <consortium name="RefSeq"/>
        </authorList>
    </citation>
    <scope>IDENTIFICATION</scope>
</reference>
<evidence type="ECO:0000256" key="6">
    <source>
        <dbReference type="RuleBase" id="RU364124"/>
    </source>
</evidence>
<accession>A0A2Y9E6H1</accession>
<sequence length="174" mass="18661">MEDDHITSPPHLYCECPAEPLLRSPALLPPLPHVASGELSPYCRPQGRSAQSSRAWVAQALPPSPSPGSPPSPTLTNALLGSLVISATFVTLCNAQCYVIPLENITGESTTECKDGSGVTHPLNSRWKTEKCEECSCSTNGIQCCNTLNKETCSYTVVELENPEKSCVVSAWVM</sequence>
<dbReference type="PANTHER" id="PTHR10500">
    <property type="entry name" value="BETA-MICROSEMINOPROTEIN"/>
    <property type="match status" value="1"/>
</dbReference>
<evidence type="ECO:0000256" key="7">
    <source>
        <dbReference type="SAM" id="MobiDB-lite"/>
    </source>
</evidence>
<protein>
    <recommendedName>
        <fullName evidence="6">Beta-microseminoprotein</fullName>
    </recommendedName>
</protein>
<evidence type="ECO:0000313" key="9">
    <source>
        <dbReference type="RefSeq" id="XP_004388021.1"/>
    </source>
</evidence>
<proteinExistence type="inferred from homology"/>
<keyword evidence="5" id="KW-1015">Disulfide bond</keyword>
<dbReference type="GeneID" id="101346533"/>